<evidence type="ECO:0000313" key="1">
    <source>
        <dbReference type="EMBL" id="MUN54115.1"/>
    </source>
</evidence>
<sequence length="151" mass="16486">MSSEPETSPTLAERLHTVFDSQVMNYGAYNLVYATGCATYASQPSDGEHHGVAQRHFIVGYRRYPSEIIVAPFDPAALASLGLPNAIDNTNLIEASSSGQGRLRLETTSRTAFDLKVLPLVEIETAYGAEVLEQEADSEDFLSYVRELVSV</sequence>
<keyword evidence="2" id="KW-1185">Reference proteome</keyword>
<protein>
    <submittedName>
        <fullName evidence="1">Uncharacterized protein</fullName>
    </submittedName>
</protein>
<dbReference type="RefSeq" id="WP_129314196.1">
    <property type="nucleotide sequence ID" value="NZ_JBFCQO010000001.1"/>
</dbReference>
<reference evidence="1 2" key="1">
    <citation type="submission" date="2019-12" db="EMBL/GenBank/DDBJ databases">
        <authorList>
            <person name="Li J."/>
            <person name="Shi Y."/>
            <person name="Xu G."/>
            <person name="Xiao D."/>
            <person name="Ran X."/>
        </authorList>
    </citation>
    <scope>NUCLEOTIDE SEQUENCE [LARGE SCALE GENOMIC DNA]</scope>
    <source>
        <strain evidence="1 2">JCM 15915</strain>
    </source>
</reference>
<accession>A0A7K1LG00</accession>
<name>A0A7K1LG00_9MICC</name>
<evidence type="ECO:0000313" key="2">
    <source>
        <dbReference type="Proteomes" id="UP000462152"/>
    </source>
</evidence>
<comment type="caution">
    <text evidence="1">The sequence shown here is derived from an EMBL/GenBank/DDBJ whole genome shotgun (WGS) entry which is preliminary data.</text>
</comment>
<dbReference type="AlphaFoldDB" id="A0A7K1LG00"/>
<proteinExistence type="predicted"/>
<dbReference type="EMBL" id="WOGT01000001">
    <property type="protein sequence ID" value="MUN54115.1"/>
    <property type="molecule type" value="Genomic_DNA"/>
</dbReference>
<dbReference type="Proteomes" id="UP000462152">
    <property type="component" value="Unassembled WGS sequence"/>
</dbReference>
<dbReference type="OrthoDB" id="4965153at2"/>
<organism evidence="1 2">
    <name type="scientific">Rothia koreensis</name>
    <dbReference type="NCBI Taxonomy" id="592378"/>
    <lineage>
        <taxon>Bacteria</taxon>
        <taxon>Bacillati</taxon>
        <taxon>Actinomycetota</taxon>
        <taxon>Actinomycetes</taxon>
        <taxon>Micrococcales</taxon>
        <taxon>Micrococcaceae</taxon>
        <taxon>Rothia</taxon>
    </lineage>
</organism>
<gene>
    <name evidence="1" type="ORF">GMA10_02570</name>
</gene>